<dbReference type="InterPro" id="IPR058240">
    <property type="entry name" value="rSAM_sf"/>
</dbReference>
<sequence>MELFMPERVIFDPPSLEYPLGQKIYDYFRDKPVAIIKTGARTAARSIPGTTPAGMYAQAKKTLLVTINKLSKLDVCKPSADYQFSLVSNCPAHCEYCYLQSTQGSKPYLKVFVNLEDIFSVIEDHIRQNGDKITTFEAASLGDPLALEHITGSLAKTIVFFAGLEHGRLRVVTKFPHVDSLLDLPHNRHTLFRISINTDYVISTFEHNTASLDERMEAIAKLGRAGYPIGFIVAPIMQHENWKEAYDLLFRKLEERLGPELSRKELNFELIQYRFTAVAKELILQRFPNTRLDMDEAKRSLKWGRFGRYKYVYQKEEAEELKEYLTSLILGRFPEAKVQYFT</sequence>
<dbReference type="SFLD" id="SFLDG01079">
    <property type="entry name" value="spore_photoproduct_lyase_like"/>
    <property type="match status" value="1"/>
</dbReference>
<dbReference type="SUPFAM" id="SSF102114">
    <property type="entry name" value="Radical SAM enzymes"/>
    <property type="match status" value="1"/>
</dbReference>
<dbReference type="Gene3D" id="3.40.50.12110">
    <property type="match status" value="1"/>
</dbReference>
<dbReference type="InterPro" id="IPR023897">
    <property type="entry name" value="SPL_firmicutes"/>
</dbReference>
<dbReference type="InterPro" id="IPR007197">
    <property type="entry name" value="rSAM"/>
</dbReference>
<proteinExistence type="predicted"/>
<dbReference type="GO" id="GO:1904047">
    <property type="term" value="F:S-adenosyl-L-methionine binding"/>
    <property type="evidence" value="ECO:0007669"/>
    <property type="project" value="InterPro"/>
</dbReference>
<dbReference type="SFLD" id="SFLDF00412">
    <property type="entry name" value="spore_photoproduct_lyase_2"/>
    <property type="match status" value="1"/>
</dbReference>
<dbReference type="GO" id="GO:0003913">
    <property type="term" value="F:DNA photolyase activity"/>
    <property type="evidence" value="ECO:0007669"/>
    <property type="project" value="InterPro"/>
</dbReference>
<evidence type="ECO:0000313" key="1">
    <source>
        <dbReference type="EMBL" id="SHI63102.1"/>
    </source>
</evidence>
<dbReference type="Proteomes" id="UP000324781">
    <property type="component" value="Unassembled WGS sequence"/>
</dbReference>
<dbReference type="NCBIfam" id="TIGR04070">
    <property type="entry name" value="photo_TT_lyase"/>
    <property type="match status" value="1"/>
</dbReference>
<dbReference type="SFLD" id="SFLDS00029">
    <property type="entry name" value="Radical_SAM"/>
    <property type="match status" value="1"/>
</dbReference>
<dbReference type="AlphaFoldDB" id="A0A1M6CQ15"/>
<organism evidence="1 2">
    <name type="scientific">Thermoclostridium caenicola</name>
    <dbReference type="NCBI Taxonomy" id="659425"/>
    <lineage>
        <taxon>Bacteria</taxon>
        <taxon>Bacillati</taxon>
        <taxon>Bacillota</taxon>
        <taxon>Clostridia</taxon>
        <taxon>Eubacteriales</taxon>
        <taxon>Oscillospiraceae</taxon>
        <taxon>Thermoclostridium</taxon>
    </lineage>
</organism>
<gene>
    <name evidence="1" type="ORF">SAMN05444373_100594</name>
</gene>
<keyword evidence="1" id="KW-0456">Lyase</keyword>
<dbReference type="PANTHER" id="PTHR37822">
    <property type="entry name" value="SPORE PHOTOPRODUCT LYASE-RELATED"/>
    <property type="match status" value="1"/>
</dbReference>
<dbReference type="GO" id="GO:0042601">
    <property type="term" value="C:endospore-forming forespore"/>
    <property type="evidence" value="ECO:0007669"/>
    <property type="project" value="TreeGrafter"/>
</dbReference>
<name>A0A1M6CQ15_9FIRM</name>
<dbReference type="PANTHER" id="PTHR37822:SF2">
    <property type="entry name" value="SPORE PHOTOPRODUCT LYASE"/>
    <property type="match status" value="1"/>
</dbReference>
<dbReference type="Gene3D" id="3.80.30.30">
    <property type="match status" value="1"/>
</dbReference>
<keyword evidence="2" id="KW-1185">Reference proteome</keyword>
<dbReference type="InterPro" id="IPR049539">
    <property type="entry name" value="SPL"/>
</dbReference>
<dbReference type="GO" id="GO:0051539">
    <property type="term" value="F:4 iron, 4 sulfur cluster binding"/>
    <property type="evidence" value="ECO:0007669"/>
    <property type="project" value="TreeGrafter"/>
</dbReference>
<reference evidence="1 2" key="1">
    <citation type="submission" date="2016-11" db="EMBL/GenBank/DDBJ databases">
        <authorList>
            <person name="Varghese N."/>
            <person name="Submissions S."/>
        </authorList>
    </citation>
    <scope>NUCLEOTIDE SEQUENCE [LARGE SCALE GENOMIC DNA]</scope>
    <source>
        <strain evidence="1 2">DSM 19027</strain>
    </source>
</reference>
<evidence type="ECO:0000313" key="2">
    <source>
        <dbReference type="Proteomes" id="UP000324781"/>
    </source>
</evidence>
<dbReference type="Pfam" id="PF20903">
    <property type="entry name" value="SPL"/>
    <property type="match status" value="1"/>
</dbReference>
<dbReference type="RefSeq" id="WP_149677856.1">
    <property type="nucleotide sequence ID" value="NZ_FQZP01000005.1"/>
</dbReference>
<dbReference type="OrthoDB" id="9787095at2"/>
<dbReference type="CDD" id="cd01335">
    <property type="entry name" value="Radical_SAM"/>
    <property type="match status" value="1"/>
</dbReference>
<dbReference type="EMBL" id="FQZP01000005">
    <property type="protein sequence ID" value="SHI63102.1"/>
    <property type="molecule type" value="Genomic_DNA"/>
</dbReference>
<protein>
    <submittedName>
        <fullName evidence="1">Spore photoproduct lyase</fullName>
    </submittedName>
</protein>
<dbReference type="InterPro" id="IPR034559">
    <property type="entry name" value="SPL_Clostridia"/>
</dbReference>
<accession>A0A1M6CQ15</accession>